<dbReference type="InterPro" id="IPR038109">
    <property type="entry name" value="DNA_bind_recomb_sf"/>
</dbReference>
<name>A0A1F4VRN6_UNCKA</name>
<dbReference type="SUPFAM" id="SSF53041">
    <property type="entry name" value="Resolvase-like"/>
    <property type="match status" value="1"/>
</dbReference>
<feature type="compositionally biased region" description="Basic and acidic residues" evidence="2">
    <location>
        <begin position="24"/>
        <end position="33"/>
    </location>
</feature>
<proteinExistence type="inferred from homology"/>
<dbReference type="AlphaFoldDB" id="A0A1F4VRN6"/>
<dbReference type="Gene3D" id="3.40.50.1390">
    <property type="entry name" value="Resolvase, N-terminal catalytic domain"/>
    <property type="match status" value="1"/>
</dbReference>
<evidence type="ECO:0000256" key="2">
    <source>
        <dbReference type="SAM" id="MobiDB-lite"/>
    </source>
</evidence>
<accession>A0A1F4VRN6</accession>
<comment type="similarity">
    <text evidence="1">Belongs to the site-specific recombinase resolvase family.</text>
</comment>
<dbReference type="PANTHER" id="PTHR30461:SF26">
    <property type="entry name" value="RESOLVASE HOMOLOG YNEB"/>
    <property type="match status" value="1"/>
</dbReference>
<dbReference type="PROSITE" id="PS51736">
    <property type="entry name" value="RECOMBINASES_3"/>
    <property type="match status" value="1"/>
</dbReference>
<gene>
    <name evidence="4" type="ORF">A3A70_03060</name>
</gene>
<feature type="domain" description="Resolvase/invertase-type recombinase catalytic" evidence="3">
    <location>
        <begin position="16"/>
        <end position="164"/>
    </location>
</feature>
<dbReference type="Gene3D" id="3.90.1750.20">
    <property type="entry name" value="Putative Large Serine Recombinase, Chain B, Domain 2"/>
    <property type="match status" value="1"/>
</dbReference>
<dbReference type="InterPro" id="IPR006119">
    <property type="entry name" value="Resolv_N"/>
</dbReference>
<dbReference type="GO" id="GO:0000150">
    <property type="term" value="F:DNA strand exchange activity"/>
    <property type="evidence" value="ECO:0007669"/>
    <property type="project" value="InterPro"/>
</dbReference>
<reference evidence="4 5" key="1">
    <citation type="journal article" date="2016" name="Nat. Commun.">
        <title>Thousands of microbial genomes shed light on interconnected biogeochemical processes in an aquifer system.</title>
        <authorList>
            <person name="Anantharaman K."/>
            <person name="Brown C.T."/>
            <person name="Hug L.A."/>
            <person name="Sharon I."/>
            <person name="Castelle C.J."/>
            <person name="Probst A.J."/>
            <person name="Thomas B.C."/>
            <person name="Singh A."/>
            <person name="Wilkins M.J."/>
            <person name="Karaoz U."/>
            <person name="Brodie E.L."/>
            <person name="Williams K.H."/>
            <person name="Hubbard S.S."/>
            <person name="Banfield J.F."/>
        </authorList>
    </citation>
    <scope>NUCLEOTIDE SEQUENCE [LARGE SCALE GENOMIC DNA]</scope>
</reference>
<dbReference type="EMBL" id="MEVK01000006">
    <property type="protein sequence ID" value="OGC59854.1"/>
    <property type="molecule type" value="Genomic_DNA"/>
</dbReference>
<evidence type="ECO:0000256" key="1">
    <source>
        <dbReference type="ARBA" id="ARBA00009913"/>
    </source>
</evidence>
<dbReference type="Proteomes" id="UP000178964">
    <property type="component" value="Unassembled WGS sequence"/>
</dbReference>
<comment type="caution">
    <text evidence="4">The sequence shown here is derived from an EMBL/GenBank/DDBJ whole genome shotgun (WGS) entry which is preliminary data.</text>
</comment>
<dbReference type="CDD" id="cd00338">
    <property type="entry name" value="Ser_Recombinase"/>
    <property type="match status" value="1"/>
</dbReference>
<evidence type="ECO:0000313" key="5">
    <source>
        <dbReference type="Proteomes" id="UP000178964"/>
    </source>
</evidence>
<dbReference type="SMART" id="SM00857">
    <property type="entry name" value="Resolvase"/>
    <property type="match status" value="1"/>
</dbReference>
<sequence length="573" mass="66239">MAFFDYDLQKKLQESKSAKYLRKSSADNEDKQMRSIQGQEEDLDTDVIQRFGLKNVQRFAESQTAFKEGRPQFSALIEEIEAGNVDVVIVWHPNRISRNYADGGKFVQLMSDGKLKMLVTPHGIFENTPRDKEYLMNEFTRATRDSDDKSEAVKRGNRTKLKEGHIPNGRLAEGYVHIKNDKDEFINDSDPIRFPLLRKAIELLLEGSHTPMEALHELNNEMGYRTRKTKRSGCNPLSKSSWYKLLNDPKSWGHIVRIEGEFAAKFPSLMSEKESGKIRVLLGANSSRRMTKKDWPFTKEINCGGCSGFITMEERWQIICSACKLKFHISHDRYSCPGCDTPFEEMKNPTVLQYIHLHCTKKELPDGTRCKQPSLQVGDFEGQVQKLIKQFTIPKGFSKWAIKWVQELHEVEVEDRSKIKDNLHTLDVEVQAQIDELLDLRLKNLIEDPEYKRKKEPLLLEQKQLRERLDKTDTRADKWLDLCERTFDFATYANVWFQKGDSQQKRAILHALGSDLTLTDKILSIRQHKPFMIVNGMKEKYGILLETIEPDDSLDTIAQRAPSRDVVPSLLPD</sequence>
<evidence type="ECO:0000313" key="4">
    <source>
        <dbReference type="EMBL" id="OGC59854.1"/>
    </source>
</evidence>
<dbReference type="InterPro" id="IPR036162">
    <property type="entry name" value="Resolvase-like_N_sf"/>
</dbReference>
<dbReference type="InterPro" id="IPR050639">
    <property type="entry name" value="SSR_resolvase"/>
</dbReference>
<feature type="region of interest" description="Disordered" evidence="2">
    <location>
        <begin position="19"/>
        <end position="39"/>
    </location>
</feature>
<protein>
    <recommendedName>
        <fullName evidence="3">Resolvase/invertase-type recombinase catalytic domain-containing protein</fullName>
    </recommendedName>
</protein>
<evidence type="ECO:0000259" key="3">
    <source>
        <dbReference type="PROSITE" id="PS51736"/>
    </source>
</evidence>
<dbReference type="PANTHER" id="PTHR30461">
    <property type="entry name" value="DNA-INVERTASE FROM LAMBDOID PROPHAGE"/>
    <property type="match status" value="1"/>
</dbReference>
<dbReference type="GO" id="GO:0003677">
    <property type="term" value="F:DNA binding"/>
    <property type="evidence" value="ECO:0007669"/>
    <property type="project" value="InterPro"/>
</dbReference>
<organism evidence="4 5">
    <name type="scientific">candidate division WWE3 bacterium RIFCSPLOWO2_01_FULL_42_11</name>
    <dbReference type="NCBI Taxonomy" id="1802627"/>
    <lineage>
        <taxon>Bacteria</taxon>
        <taxon>Katanobacteria</taxon>
    </lineage>
</organism>
<dbReference type="Pfam" id="PF00239">
    <property type="entry name" value="Resolvase"/>
    <property type="match status" value="1"/>
</dbReference>
<dbReference type="STRING" id="1802627.A3A70_03060"/>